<dbReference type="InterPro" id="IPR004360">
    <property type="entry name" value="Glyas_Fos-R_dOase_dom"/>
</dbReference>
<evidence type="ECO:0000313" key="3">
    <source>
        <dbReference type="Proteomes" id="UP000054266"/>
    </source>
</evidence>
<accession>A0A0D2EH80</accession>
<protein>
    <recommendedName>
        <fullName evidence="1">VOC domain-containing protein</fullName>
    </recommendedName>
</protein>
<name>A0A0D2EH80_9EURO</name>
<dbReference type="AlphaFoldDB" id="A0A0D2EH80"/>
<feature type="domain" description="VOC" evidence="1">
    <location>
        <begin position="33"/>
        <end position="199"/>
    </location>
</feature>
<organism evidence="2 3">
    <name type="scientific">Phialophora macrospora</name>
    <dbReference type="NCBI Taxonomy" id="1851006"/>
    <lineage>
        <taxon>Eukaryota</taxon>
        <taxon>Fungi</taxon>
        <taxon>Dikarya</taxon>
        <taxon>Ascomycota</taxon>
        <taxon>Pezizomycotina</taxon>
        <taxon>Eurotiomycetes</taxon>
        <taxon>Chaetothyriomycetidae</taxon>
        <taxon>Chaetothyriales</taxon>
        <taxon>Herpotrichiellaceae</taxon>
        <taxon>Phialophora</taxon>
    </lineage>
</organism>
<sequence>MAETSVAPPEPPVGVRVVAGTLTPPTSATQGYRLHHAMLRISNPESSLRFYTKFMGMSLIFTLNTGPLIVYYLGYPGPDDQSPADIANTMPSRAGLLELVHVPPENRRQGTADDGQIGRAAVVGFGHLGFYVPNVAEALKRAEAGGYTVVKNLNDLSATALDLPESVSVIPFHPGFIASFSQVGFIRDPDGYSIELLPLEWKK</sequence>
<dbReference type="HOGENOM" id="CLU_046006_1_0_1"/>
<dbReference type="PANTHER" id="PTHR10374:SF19">
    <property type="entry name" value="LYASE (GLO1), PUTATIVE (AFU_ORTHOLOGUE AFUA_2G13550)-RELATED"/>
    <property type="match status" value="1"/>
</dbReference>
<dbReference type="STRING" id="5601.A0A0D2EH80"/>
<dbReference type="Proteomes" id="UP000054266">
    <property type="component" value="Unassembled WGS sequence"/>
</dbReference>
<evidence type="ECO:0000313" key="2">
    <source>
        <dbReference type="EMBL" id="KIW73732.1"/>
    </source>
</evidence>
<dbReference type="EMBL" id="KN846956">
    <property type="protein sequence ID" value="KIW73732.1"/>
    <property type="molecule type" value="Genomic_DNA"/>
</dbReference>
<dbReference type="PROSITE" id="PS51819">
    <property type="entry name" value="VOC"/>
    <property type="match status" value="1"/>
</dbReference>
<evidence type="ECO:0000259" key="1">
    <source>
        <dbReference type="PROSITE" id="PS51819"/>
    </source>
</evidence>
<dbReference type="InterPro" id="IPR037523">
    <property type="entry name" value="VOC_core"/>
</dbReference>
<keyword evidence="3" id="KW-1185">Reference proteome</keyword>
<dbReference type="Pfam" id="PF00903">
    <property type="entry name" value="Glyoxalase"/>
    <property type="match status" value="1"/>
</dbReference>
<dbReference type="PANTHER" id="PTHR10374">
    <property type="entry name" value="LACTOYLGLUTATHIONE LYASE GLYOXALASE I"/>
    <property type="match status" value="1"/>
</dbReference>
<gene>
    <name evidence="2" type="ORF">PV04_01826</name>
</gene>
<dbReference type="InterPro" id="IPR029068">
    <property type="entry name" value="Glyas_Bleomycin-R_OHBP_Dase"/>
</dbReference>
<proteinExistence type="predicted"/>
<dbReference type="SUPFAM" id="SSF54593">
    <property type="entry name" value="Glyoxalase/Bleomycin resistance protein/Dihydroxybiphenyl dioxygenase"/>
    <property type="match status" value="1"/>
</dbReference>
<reference evidence="2 3" key="1">
    <citation type="submission" date="2015-01" db="EMBL/GenBank/DDBJ databases">
        <title>The Genome Sequence of Capronia semiimmersa CBS27337.</title>
        <authorList>
            <consortium name="The Broad Institute Genomics Platform"/>
            <person name="Cuomo C."/>
            <person name="de Hoog S."/>
            <person name="Gorbushina A."/>
            <person name="Stielow B."/>
            <person name="Teixiera M."/>
            <person name="Abouelleil A."/>
            <person name="Chapman S.B."/>
            <person name="Priest M."/>
            <person name="Young S.K."/>
            <person name="Wortman J."/>
            <person name="Nusbaum C."/>
            <person name="Birren B."/>
        </authorList>
    </citation>
    <scope>NUCLEOTIDE SEQUENCE [LARGE SCALE GENOMIC DNA]</scope>
    <source>
        <strain evidence="2 3">CBS 27337</strain>
    </source>
</reference>
<dbReference type="Gene3D" id="3.10.180.10">
    <property type="entry name" value="2,3-Dihydroxybiphenyl 1,2-Dioxygenase, domain 1"/>
    <property type="match status" value="1"/>
</dbReference>